<dbReference type="AlphaFoldDB" id="A0A1Z5KJQ3"/>
<dbReference type="Proteomes" id="UP000198406">
    <property type="component" value="Unassembled WGS sequence"/>
</dbReference>
<reference evidence="2 3" key="1">
    <citation type="journal article" date="2015" name="Plant Cell">
        <title>Oil accumulation by the oleaginous diatom Fistulifera solaris as revealed by the genome and transcriptome.</title>
        <authorList>
            <person name="Tanaka T."/>
            <person name="Maeda Y."/>
            <person name="Veluchamy A."/>
            <person name="Tanaka M."/>
            <person name="Abida H."/>
            <person name="Marechal E."/>
            <person name="Bowler C."/>
            <person name="Muto M."/>
            <person name="Sunaga Y."/>
            <person name="Tanaka M."/>
            <person name="Yoshino T."/>
            <person name="Taniguchi T."/>
            <person name="Fukuda Y."/>
            <person name="Nemoto M."/>
            <person name="Matsumoto M."/>
            <person name="Wong P.S."/>
            <person name="Aburatani S."/>
            <person name="Fujibuchi W."/>
        </authorList>
    </citation>
    <scope>NUCLEOTIDE SEQUENCE [LARGE SCALE GENOMIC DNA]</scope>
    <source>
        <strain evidence="2 3">JPCC DA0580</strain>
    </source>
</reference>
<evidence type="ECO:0000256" key="1">
    <source>
        <dbReference type="SAM" id="MobiDB-lite"/>
    </source>
</evidence>
<evidence type="ECO:0000313" key="3">
    <source>
        <dbReference type="Proteomes" id="UP000198406"/>
    </source>
</evidence>
<organism evidence="2 3">
    <name type="scientific">Fistulifera solaris</name>
    <name type="common">Oleaginous diatom</name>
    <dbReference type="NCBI Taxonomy" id="1519565"/>
    <lineage>
        <taxon>Eukaryota</taxon>
        <taxon>Sar</taxon>
        <taxon>Stramenopiles</taxon>
        <taxon>Ochrophyta</taxon>
        <taxon>Bacillariophyta</taxon>
        <taxon>Bacillariophyceae</taxon>
        <taxon>Bacillariophycidae</taxon>
        <taxon>Naviculales</taxon>
        <taxon>Naviculaceae</taxon>
        <taxon>Fistulifera</taxon>
    </lineage>
</organism>
<name>A0A1Z5KJQ3_FISSO</name>
<proteinExistence type="predicted"/>
<accession>A0A1Z5KJQ3</accession>
<gene>
    <name evidence="2" type="ORF">FisN_37Hu023</name>
</gene>
<feature type="compositionally biased region" description="Basic and acidic residues" evidence="1">
    <location>
        <begin position="413"/>
        <end position="427"/>
    </location>
</feature>
<feature type="region of interest" description="Disordered" evidence="1">
    <location>
        <begin position="449"/>
        <end position="504"/>
    </location>
</feature>
<protein>
    <submittedName>
        <fullName evidence="2">Uncharacterized protein</fullName>
    </submittedName>
</protein>
<feature type="compositionally biased region" description="Polar residues" evidence="1">
    <location>
        <begin position="449"/>
        <end position="459"/>
    </location>
</feature>
<comment type="caution">
    <text evidence="2">The sequence shown here is derived from an EMBL/GenBank/DDBJ whole genome shotgun (WGS) entry which is preliminary data.</text>
</comment>
<feature type="compositionally biased region" description="Basic and acidic residues" evidence="1">
    <location>
        <begin position="387"/>
        <end position="397"/>
    </location>
</feature>
<feature type="compositionally biased region" description="Polar residues" evidence="1">
    <location>
        <begin position="474"/>
        <end position="485"/>
    </location>
</feature>
<feature type="compositionally biased region" description="Polar residues" evidence="1">
    <location>
        <begin position="302"/>
        <end position="312"/>
    </location>
</feature>
<feature type="region of interest" description="Disordered" evidence="1">
    <location>
        <begin position="1"/>
        <end position="42"/>
    </location>
</feature>
<dbReference type="SUPFAM" id="SSF46966">
    <property type="entry name" value="Spectrin repeat"/>
    <property type="match status" value="1"/>
</dbReference>
<evidence type="ECO:0000313" key="2">
    <source>
        <dbReference type="EMBL" id="GAX26427.1"/>
    </source>
</evidence>
<dbReference type="EMBL" id="BDSP01000245">
    <property type="protein sequence ID" value="GAX26427.1"/>
    <property type="molecule type" value="Genomic_DNA"/>
</dbReference>
<feature type="compositionally biased region" description="Low complexity" evidence="1">
    <location>
        <begin position="398"/>
        <end position="412"/>
    </location>
</feature>
<sequence length="504" mass="57217">MALFVAGKKTKPGTAGLSAAELRLRRRNATRTEDPPPAEAPSTVEALLAEREELQNSLRTAQTVQKQAIALTERLEKRFAAEKKKLEETIQSLKEREKSLEEANQKYKNDLEQAIENYQRSSTEKAELEERLQTTQNEYENTKQSLQSVVEEQCCRIAELEKLTEEKQQLIQSLESSVISLSDAVQQMTEESGSQKQAIEIMKRENAKLQDDLLAERQAKTHAQEEYNQLKSRFVDAETNAEKALVEMRKRLEEEIDARQAMELVKNERESKITTLLKDVDQKEKRIQELESLLRAEDHTRPTVSQEMSQLQPDVGEEEPDEPVIFNQNDSDSIVTERRSPVKKRTSKSLPEGRKRKSGFNPESFMVKPKRRSLSPSRRGNDSSSFHGEDVLVDRQSSRSSFLAKRSSNHSNRSSDDRSQLILEKRPRSANRSPRKFNIHDKFGILVTKNHSASKSPSHISAAPQLTHGKVSSPRAQTASTSSAESDVISIDDTDDERPKIAEI</sequence>
<dbReference type="InParanoid" id="A0A1Z5KJQ3"/>
<feature type="region of interest" description="Disordered" evidence="1">
    <location>
        <begin position="293"/>
        <end position="437"/>
    </location>
</feature>
<keyword evidence="3" id="KW-1185">Reference proteome</keyword>